<reference evidence="2" key="1">
    <citation type="submission" date="2020-06" db="EMBL/GenBank/DDBJ databases">
        <authorList>
            <person name="Li T."/>
            <person name="Hu X."/>
            <person name="Zhang T."/>
            <person name="Song X."/>
            <person name="Zhang H."/>
            <person name="Dai N."/>
            <person name="Sheng W."/>
            <person name="Hou X."/>
            <person name="Wei L."/>
        </authorList>
    </citation>
    <scope>NUCLEOTIDE SEQUENCE</scope>
    <source>
        <strain evidence="2">KEN1</strain>
        <tissue evidence="2">Leaf</tissue>
    </source>
</reference>
<evidence type="ECO:0000313" key="2">
    <source>
        <dbReference type="EMBL" id="KAL0427235.1"/>
    </source>
</evidence>
<sequence>MCLPAPVASQLLELNQHRARPATPDVSQLEVCEPEPPPPVLALEPKSPDSRLNFEHLG</sequence>
<name>A0AAW2VE85_9LAMI</name>
<accession>A0AAW2VE85</accession>
<feature type="region of interest" description="Disordered" evidence="1">
    <location>
        <begin position="19"/>
        <end position="58"/>
    </location>
</feature>
<evidence type="ECO:0000256" key="1">
    <source>
        <dbReference type="SAM" id="MobiDB-lite"/>
    </source>
</evidence>
<organism evidence="2">
    <name type="scientific">Sesamum latifolium</name>
    <dbReference type="NCBI Taxonomy" id="2727402"/>
    <lineage>
        <taxon>Eukaryota</taxon>
        <taxon>Viridiplantae</taxon>
        <taxon>Streptophyta</taxon>
        <taxon>Embryophyta</taxon>
        <taxon>Tracheophyta</taxon>
        <taxon>Spermatophyta</taxon>
        <taxon>Magnoliopsida</taxon>
        <taxon>eudicotyledons</taxon>
        <taxon>Gunneridae</taxon>
        <taxon>Pentapetalae</taxon>
        <taxon>asterids</taxon>
        <taxon>lamiids</taxon>
        <taxon>Lamiales</taxon>
        <taxon>Pedaliaceae</taxon>
        <taxon>Sesamum</taxon>
    </lineage>
</organism>
<protein>
    <submittedName>
        <fullName evidence="2">Uncharacterized protein</fullName>
    </submittedName>
</protein>
<proteinExistence type="predicted"/>
<gene>
    <name evidence="2" type="ORF">Slati_2898300</name>
</gene>
<dbReference type="EMBL" id="JACGWN010000010">
    <property type="protein sequence ID" value="KAL0427235.1"/>
    <property type="molecule type" value="Genomic_DNA"/>
</dbReference>
<comment type="caution">
    <text evidence="2">The sequence shown here is derived from an EMBL/GenBank/DDBJ whole genome shotgun (WGS) entry which is preliminary data.</text>
</comment>
<reference evidence="2" key="2">
    <citation type="journal article" date="2024" name="Plant">
        <title>Genomic evolution and insights into agronomic trait innovations of Sesamum species.</title>
        <authorList>
            <person name="Miao H."/>
            <person name="Wang L."/>
            <person name="Qu L."/>
            <person name="Liu H."/>
            <person name="Sun Y."/>
            <person name="Le M."/>
            <person name="Wang Q."/>
            <person name="Wei S."/>
            <person name="Zheng Y."/>
            <person name="Lin W."/>
            <person name="Duan Y."/>
            <person name="Cao H."/>
            <person name="Xiong S."/>
            <person name="Wang X."/>
            <person name="Wei L."/>
            <person name="Li C."/>
            <person name="Ma Q."/>
            <person name="Ju M."/>
            <person name="Zhao R."/>
            <person name="Li G."/>
            <person name="Mu C."/>
            <person name="Tian Q."/>
            <person name="Mei H."/>
            <person name="Zhang T."/>
            <person name="Gao T."/>
            <person name="Zhang H."/>
        </authorList>
    </citation>
    <scope>NUCLEOTIDE SEQUENCE</scope>
    <source>
        <strain evidence="2">KEN1</strain>
    </source>
</reference>
<dbReference type="AlphaFoldDB" id="A0AAW2VE85"/>
<feature type="compositionally biased region" description="Basic and acidic residues" evidence="1">
    <location>
        <begin position="46"/>
        <end position="58"/>
    </location>
</feature>